<dbReference type="InterPro" id="IPR037272">
    <property type="entry name" value="SNS_sf"/>
</dbReference>
<keyword evidence="12" id="KW-0915">Sodium</keyword>
<feature type="domain" description="EGF-like" evidence="19">
    <location>
        <begin position="1669"/>
        <end position="1706"/>
    </location>
</feature>
<keyword evidence="16" id="KW-0175">Coiled coil</keyword>
<dbReference type="SMART" id="SM00186">
    <property type="entry name" value="FBG"/>
    <property type="match status" value="1"/>
</dbReference>
<dbReference type="GeneID" id="111134386"/>
<dbReference type="GO" id="GO:0035725">
    <property type="term" value="P:sodium ion transmembrane transport"/>
    <property type="evidence" value="ECO:0007669"/>
    <property type="project" value="TreeGrafter"/>
</dbReference>
<dbReference type="FunFam" id="2.10.25.10:FF:000123">
    <property type="entry name" value="Crumbs homolog 1 (Drosophila)"/>
    <property type="match status" value="1"/>
</dbReference>
<dbReference type="CDD" id="cd10332">
    <property type="entry name" value="SLC6sbd-B0AT-like"/>
    <property type="match status" value="1"/>
</dbReference>
<evidence type="ECO:0000256" key="2">
    <source>
        <dbReference type="ARBA" id="ARBA00022448"/>
    </source>
</evidence>
<dbReference type="GO" id="GO:0009887">
    <property type="term" value="P:animal organ morphogenesis"/>
    <property type="evidence" value="ECO:0007669"/>
    <property type="project" value="UniProtKB-ARBA"/>
</dbReference>
<evidence type="ECO:0000256" key="8">
    <source>
        <dbReference type="ARBA" id="ARBA00022989"/>
    </source>
</evidence>
<feature type="transmembrane region" description="Helical" evidence="18">
    <location>
        <begin position="970"/>
        <end position="988"/>
    </location>
</feature>
<dbReference type="GO" id="GO:0043005">
    <property type="term" value="C:neuron projection"/>
    <property type="evidence" value="ECO:0007669"/>
    <property type="project" value="UniProtKB-ARBA"/>
</dbReference>
<evidence type="ECO:0000256" key="4">
    <source>
        <dbReference type="ARBA" id="ARBA00022536"/>
    </source>
</evidence>
<evidence type="ECO:0000256" key="10">
    <source>
        <dbReference type="ARBA" id="ARBA00023157"/>
    </source>
</evidence>
<feature type="binding site" evidence="12">
    <location>
        <position position="622"/>
    </location>
    <ligand>
        <name>Na(+)</name>
        <dbReference type="ChEBI" id="CHEBI:29101"/>
        <label>1</label>
    </ligand>
</feature>
<evidence type="ECO:0000256" key="12">
    <source>
        <dbReference type="PIRSR" id="PIRSR600175-1"/>
    </source>
</evidence>
<keyword evidence="10 13" id="KW-1015">Disulfide bond</keyword>
<dbReference type="GO" id="GO:0006865">
    <property type="term" value="P:amino acid transport"/>
    <property type="evidence" value="ECO:0007669"/>
    <property type="project" value="TreeGrafter"/>
</dbReference>
<accession>A0A8B8EH84</accession>
<dbReference type="Pfam" id="PF00147">
    <property type="entry name" value="Fibrinogen_C"/>
    <property type="match status" value="1"/>
</dbReference>
<feature type="region of interest" description="Disordered" evidence="17">
    <location>
        <begin position="182"/>
        <end position="257"/>
    </location>
</feature>
<feature type="transmembrane region" description="Helical" evidence="18">
    <location>
        <begin position="1116"/>
        <end position="1136"/>
    </location>
</feature>
<keyword evidence="8 18" id="KW-1133">Transmembrane helix</keyword>
<dbReference type="PROSITE" id="PS00022">
    <property type="entry name" value="EGF_1"/>
    <property type="match status" value="4"/>
</dbReference>
<dbReference type="FunFam" id="2.10.25.10:FF:000172">
    <property type="entry name" value="FAT atypical cadherin 3"/>
    <property type="match status" value="1"/>
</dbReference>
<feature type="transmembrane region" description="Helical" evidence="18">
    <location>
        <begin position="1351"/>
        <end position="1376"/>
    </location>
</feature>
<evidence type="ECO:0000256" key="15">
    <source>
        <dbReference type="RuleBase" id="RU003732"/>
    </source>
</evidence>
<evidence type="ECO:0000256" key="9">
    <source>
        <dbReference type="ARBA" id="ARBA00023136"/>
    </source>
</evidence>
<dbReference type="RefSeq" id="XP_022339059.1">
    <property type="nucleotide sequence ID" value="XM_022483351.1"/>
</dbReference>
<feature type="disulfide bond" evidence="14">
    <location>
        <begin position="1734"/>
        <end position="1743"/>
    </location>
</feature>
<comment type="similarity">
    <text evidence="15">Belongs to the sodium:neurotransmitter symporter (SNF) (TC 2.A.22) family.</text>
</comment>
<evidence type="ECO:0000256" key="5">
    <source>
        <dbReference type="ARBA" id="ARBA00022692"/>
    </source>
</evidence>
<dbReference type="KEGG" id="cvn:111134386"/>
<dbReference type="InterPro" id="IPR000742">
    <property type="entry name" value="EGF"/>
</dbReference>
<feature type="disulfide bond" evidence="14">
    <location>
        <begin position="1810"/>
        <end position="1819"/>
    </location>
</feature>
<feature type="transmembrane region" description="Helical" evidence="18">
    <location>
        <begin position="1313"/>
        <end position="1339"/>
    </location>
</feature>
<evidence type="ECO:0000259" key="20">
    <source>
        <dbReference type="PROSITE" id="PS51406"/>
    </source>
</evidence>
<dbReference type="Gene3D" id="2.10.25.10">
    <property type="entry name" value="Laminin"/>
    <property type="match status" value="5"/>
</dbReference>
<feature type="domain" description="EGF-like" evidence="19">
    <location>
        <begin position="1708"/>
        <end position="1744"/>
    </location>
</feature>
<dbReference type="FunFam" id="2.10.25.10:FF:000434">
    <property type="entry name" value="Predicted protein"/>
    <property type="match status" value="1"/>
</dbReference>
<dbReference type="PROSITE" id="PS51406">
    <property type="entry name" value="FIBRINOGEN_C_2"/>
    <property type="match status" value="1"/>
</dbReference>
<dbReference type="InterPro" id="IPR036056">
    <property type="entry name" value="Fibrinogen-like_C"/>
</dbReference>
<keyword evidence="21" id="KW-1185">Reference proteome</keyword>
<dbReference type="GO" id="GO:0005886">
    <property type="term" value="C:plasma membrane"/>
    <property type="evidence" value="ECO:0007669"/>
    <property type="project" value="TreeGrafter"/>
</dbReference>
<feature type="transmembrane region" description="Helical" evidence="18">
    <location>
        <begin position="551"/>
        <end position="574"/>
    </location>
</feature>
<feature type="disulfide bond" evidence="14">
    <location>
        <begin position="1826"/>
        <end position="1836"/>
    </location>
</feature>
<feature type="binding site" evidence="12">
    <location>
        <position position="280"/>
    </location>
    <ligand>
        <name>Na(+)</name>
        <dbReference type="ChEBI" id="CHEBI:29101"/>
        <label>1</label>
    </ligand>
</feature>
<dbReference type="PROSITE" id="PS01186">
    <property type="entry name" value="EGF_2"/>
    <property type="match status" value="4"/>
</dbReference>
<dbReference type="InterPro" id="IPR001881">
    <property type="entry name" value="EGF-like_Ca-bd_dom"/>
</dbReference>
<dbReference type="GO" id="GO:0048667">
    <property type="term" value="P:cell morphogenesis involved in neuron differentiation"/>
    <property type="evidence" value="ECO:0007669"/>
    <property type="project" value="UniProtKB-ARBA"/>
</dbReference>
<evidence type="ECO:0000256" key="6">
    <source>
        <dbReference type="ARBA" id="ARBA00022729"/>
    </source>
</evidence>
<dbReference type="GO" id="GO:0005509">
    <property type="term" value="F:calcium ion binding"/>
    <property type="evidence" value="ECO:0007669"/>
    <property type="project" value="InterPro"/>
</dbReference>
<comment type="caution">
    <text evidence="14">Lacks conserved residue(s) required for the propagation of feature annotation.</text>
</comment>
<feature type="transmembrane region" description="Helical" evidence="18">
    <location>
        <begin position="514"/>
        <end position="539"/>
    </location>
</feature>
<feature type="disulfide bond" evidence="13">
    <location>
        <begin position="383"/>
        <end position="392"/>
    </location>
</feature>
<dbReference type="SUPFAM" id="SSF57196">
    <property type="entry name" value="EGF/Laminin"/>
    <property type="match status" value="4"/>
</dbReference>
<feature type="domain" description="Fibrinogen C-terminal" evidence="20">
    <location>
        <begin position="1856"/>
        <end position="2083"/>
    </location>
</feature>
<dbReference type="CDD" id="cd00087">
    <property type="entry name" value="FReD"/>
    <property type="match status" value="1"/>
</dbReference>
<dbReference type="InterPro" id="IPR000175">
    <property type="entry name" value="Na/ntran_symport"/>
</dbReference>
<dbReference type="Pfam" id="PF00008">
    <property type="entry name" value="EGF"/>
    <property type="match status" value="3"/>
</dbReference>
<feature type="transmembrane region" description="Helical" evidence="18">
    <location>
        <begin position="770"/>
        <end position="792"/>
    </location>
</feature>
<dbReference type="PROSITE" id="PS00754">
    <property type="entry name" value="NA_NEUROTRAN_SYMP_2"/>
    <property type="match status" value="1"/>
</dbReference>
<feature type="transmembrane region" description="Helical" evidence="18">
    <location>
        <begin position="1227"/>
        <end position="1248"/>
    </location>
</feature>
<feature type="disulfide bond" evidence="14">
    <location>
        <begin position="1696"/>
        <end position="1705"/>
    </location>
</feature>
<feature type="transmembrane region" description="Helical" evidence="18">
    <location>
        <begin position="1382"/>
        <end position="1401"/>
    </location>
</feature>
<dbReference type="SMART" id="SM00181">
    <property type="entry name" value="EGF"/>
    <property type="match status" value="5"/>
</dbReference>
<dbReference type="PROSITE" id="PS01187">
    <property type="entry name" value="EGF_CA"/>
    <property type="match status" value="3"/>
</dbReference>
<dbReference type="InterPro" id="IPR002181">
    <property type="entry name" value="Fibrinogen_a/b/g_C_dom"/>
</dbReference>
<keyword evidence="15" id="KW-0769">Symport</keyword>
<feature type="region of interest" description="Disordered" evidence="17">
    <location>
        <begin position="843"/>
        <end position="874"/>
    </location>
</feature>
<evidence type="ECO:0000313" key="22">
    <source>
        <dbReference type="RefSeq" id="XP_022339059.1"/>
    </source>
</evidence>
<dbReference type="PANTHER" id="PTHR11616:SF38">
    <property type="entry name" value="SODIUM-DEPENDENT DOPAMINE TRANSPORTER"/>
    <property type="match status" value="1"/>
</dbReference>
<feature type="transmembrane region" description="Helical" evidence="18">
    <location>
        <begin position="297"/>
        <end position="317"/>
    </location>
</feature>
<feature type="disulfide bond" evidence="14">
    <location>
        <begin position="1772"/>
        <end position="1781"/>
    </location>
</feature>
<feature type="binding site" evidence="12">
    <location>
        <position position="557"/>
    </location>
    <ligand>
        <name>Na(+)</name>
        <dbReference type="ChEBI" id="CHEBI:29101"/>
        <label>1</label>
    </ligand>
</feature>
<evidence type="ECO:0000259" key="19">
    <source>
        <dbReference type="PROSITE" id="PS50026"/>
    </source>
</evidence>
<feature type="transmembrane region" description="Helical" evidence="18">
    <location>
        <begin position="729"/>
        <end position="750"/>
    </location>
</feature>
<evidence type="ECO:0000256" key="16">
    <source>
        <dbReference type="SAM" id="Coils"/>
    </source>
</evidence>
<dbReference type="InterPro" id="IPR018097">
    <property type="entry name" value="EGF_Ca-bd_CS"/>
</dbReference>
<feature type="compositionally biased region" description="Basic and acidic residues" evidence="17">
    <location>
        <begin position="919"/>
        <end position="935"/>
    </location>
</feature>
<feature type="transmembrane region" description="Helical" evidence="18">
    <location>
        <begin position="1042"/>
        <end position="1070"/>
    </location>
</feature>
<evidence type="ECO:0000256" key="11">
    <source>
        <dbReference type="ARBA" id="ARBA00023180"/>
    </source>
</evidence>
<feature type="binding site" evidence="12">
    <location>
        <position position="284"/>
    </location>
    <ligand>
        <name>Na(+)</name>
        <dbReference type="ChEBI" id="CHEBI:29101"/>
        <label>1</label>
    </ligand>
</feature>
<evidence type="ECO:0000256" key="3">
    <source>
        <dbReference type="ARBA" id="ARBA00022473"/>
    </source>
</evidence>
<feature type="transmembrane region" description="Helical" evidence="18">
    <location>
        <begin position="1194"/>
        <end position="1215"/>
    </location>
</feature>
<dbReference type="PRINTS" id="PR00176">
    <property type="entry name" value="NANEUSMPORT"/>
</dbReference>
<feature type="coiled-coil region" evidence="16">
    <location>
        <begin position="1616"/>
        <end position="1643"/>
    </location>
</feature>
<keyword evidence="9 18" id="KW-0472">Membrane</keyword>
<dbReference type="Gene3D" id="3.90.215.10">
    <property type="entry name" value="Gamma Fibrinogen, chain A, domain 1"/>
    <property type="match status" value="1"/>
</dbReference>
<feature type="domain" description="EGF-like" evidence="19">
    <location>
        <begin position="1822"/>
        <end position="1858"/>
    </location>
</feature>
<proteinExistence type="inferred from homology"/>
<feature type="domain" description="EGF-like" evidence="19">
    <location>
        <begin position="1746"/>
        <end position="1782"/>
    </location>
</feature>
<dbReference type="Pfam" id="PF07645">
    <property type="entry name" value="EGF_CA"/>
    <property type="match status" value="2"/>
</dbReference>
<dbReference type="GO" id="GO:0048646">
    <property type="term" value="P:anatomical structure formation involved in morphogenesis"/>
    <property type="evidence" value="ECO:0007669"/>
    <property type="project" value="UniProtKB-ARBA"/>
</dbReference>
<keyword evidence="4 14" id="KW-0245">EGF-like domain</keyword>
<dbReference type="SUPFAM" id="SSF56496">
    <property type="entry name" value="Fibrinogen C-terminal domain-like"/>
    <property type="match status" value="1"/>
</dbReference>
<name>A0A8B8EH84_CRAVI</name>
<gene>
    <name evidence="22" type="primary">LOC111134386</name>
</gene>
<feature type="transmembrane region" description="Helical" evidence="18">
    <location>
        <begin position="1145"/>
        <end position="1165"/>
    </location>
</feature>
<feature type="transmembrane region" description="Helical" evidence="18">
    <location>
        <begin position="654"/>
        <end position="679"/>
    </location>
</feature>
<feature type="region of interest" description="Disordered" evidence="17">
    <location>
        <begin position="919"/>
        <end position="939"/>
    </location>
</feature>
<evidence type="ECO:0000256" key="13">
    <source>
        <dbReference type="PIRSR" id="PIRSR600175-2"/>
    </source>
</evidence>
<feature type="binding site" evidence="12">
    <location>
        <position position="277"/>
    </location>
    <ligand>
        <name>Na(+)</name>
        <dbReference type="ChEBI" id="CHEBI:29101"/>
        <label>1</label>
    </ligand>
</feature>
<dbReference type="InterPro" id="IPR000152">
    <property type="entry name" value="EGF-type_Asp/Asn_hydroxyl_site"/>
</dbReference>
<evidence type="ECO:0000313" key="21">
    <source>
        <dbReference type="Proteomes" id="UP000694844"/>
    </source>
</evidence>
<organism evidence="21 22">
    <name type="scientific">Crassostrea virginica</name>
    <name type="common">Eastern oyster</name>
    <dbReference type="NCBI Taxonomy" id="6565"/>
    <lineage>
        <taxon>Eukaryota</taxon>
        <taxon>Metazoa</taxon>
        <taxon>Spiralia</taxon>
        <taxon>Lophotrochozoa</taxon>
        <taxon>Mollusca</taxon>
        <taxon>Bivalvia</taxon>
        <taxon>Autobranchia</taxon>
        <taxon>Pteriomorphia</taxon>
        <taxon>Ostreida</taxon>
        <taxon>Ostreoidea</taxon>
        <taxon>Ostreidae</taxon>
        <taxon>Crassostrea</taxon>
    </lineage>
</organism>
<keyword evidence="7" id="KW-0677">Repeat</keyword>
<keyword evidence="3" id="KW-0217">Developmental protein</keyword>
<dbReference type="PANTHER" id="PTHR11616">
    <property type="entry name" value="SODIUM/CHLORIDE DEPENDENT TRANSPORTER"/>
    <property type="match status" value="1"/>
</dbReference>
<dbReference type="NCBIfam" id="NF037979">
    <property type="entry name" value="Na_transp"/>
    <property type="match status" value="1"/>
</dbReference>
<dbReference type="PROSITE" id="PS50267">
    <property type="entry name" value="NA_NEUROTRAN_SYMP_3"/>
    <property type="match status" value="2"/>
</dbReference>
<protein>
    <recommendedName>
        <fullName evidence="15">Transporter</fullName>
    </recommendedName>
</protein>
<dbReference type="InterPro" id="IPR049883">
    <property type="entry name" value="NOTCH1_EGF-like"/>
</dbReference>
<feature type="domain" description="EGF-like" evidence="19">
    <location>
        <begin position="1784"/>
        <end position="1820"/>
    </location>
</feature>
<keyword evidence="12" id="KW-0479">Metal-binding</keyword>
<keyword evidence="6" id="KW-0732">Signal</keyword>
<comment type="subcellular location">
    <subcellularLocation>
        <location evidence="1">Membrane</location>
        <topology evidence="1">Multi-pass membrane protein</topology>
    </subcellularLocation>
</comment>
<dbReference type="PROSITE" id="PS50026">
    <property type="entry name" value="EGF_3"/>
    <property type="match status" value="5"/>
</dbReference>
<feature type="transmembrane region" description="Helical" evidence="18">
    <location>
        <begin position="350"/>
        <end position="371"/>
    </location>
</feature>
<keyword evidence="11" id="KW-0325">Glycoprotein</keyword>
<dbReference type="SUPFAM" id="SSF161070">
    <property type="entry name" value="SNF-like"/>
    <property type="match status" value="2"/>
</dbReference>
<sequence length="2094" mass="235104">MTENSDYKYCVSVDFDVTDSRDQNEIENNAENLAPLHLVDTDTSAQNNPEEANDGRYETHATFYLENELDNYDKKEKPSDQETLFLSELGSPEQNPTIDDVQETNVTEETNGSHENEGVPQFQVVYSDEEKYSDDELPDSLSPCRDGQRRESKWSATILFVASEVQLIIDLAEFCPPEGFLTEPQKNKGQTASDCNSNNMENENGQSPSEEMAFDDAGPLIKMDNLKNGHDHGNEEAKDKMLPENNNVKKESTSEHFVAPPKENWTGSGDYLLAAIGYSVDLSNVWRFPYLAYKNGGGAFIIPYFTVLILGAVPVFFMELSMGQFSKEGPINVWNNLVPMFRGIGFASCWMAFIVAFYYNMVIAWAFYYLFSSFTWTVPWSRCDHDFNTPNCWQSDWETNQTLSNRTYNSSSAVSSAFEYFERGVLSLQESSGIEDIGGIKWQIAGCGALTFTVLYLSLWKSVKSAGKVVWFTATVPYLILTVLLIRGAMLPGAEEGIKFFIVPNMSRLGEVQVWIDAAVQIFFSIGAGFGTHIAYASYNKFNNNCYRDCLITASVNCITSIFSGFVVFTYLGYMAQKQQKHIRDVAQDGPGLVFIVYPEAISTLPGSPIWGVLFFFMLITLGLDSAFGGLESPLTGLRDQFYRVFRHKWAREVLTLIIVVTAFLFSIPCMTVGGMYVFKILDTFAAGTSIVFAILMQVVAVSWFYGVDQFCSDIFQMTGHRPGLYWRICWKILSPTFLLIIVISSFLHYRPLTYKSSTGLYTYPDFANVIGWGVALSSMLMIPGYAIYYLWTKKGTMKQKLAKGITPKRDHENIARTNDVKRFRVSQLCTVQPQLVLTPSSNMYHGKARSRVEDPPRRQRGRRNQYSYDNPALSETNSTASIFTVESSSSLVHKDSYTPELFPPIRRSSFESAVETGSRKSWMESTEKMSEDPAKAAGTSTDALIAAERGKGSQEIPEERESWDNKVQYILAVVGYAVGLGNVWRFPYLAQKNGGGAFLIPYTIMLAIEGIPIFYLELVVGQRLRKGAIGAWNQISPYLGGIGIASAMVSFWVGLYYNTIISWCLYYLVNSFQSTLPWSDCPGNVSECSMSSPTTYFWYRETLNISPSVDERGSLNWWIVISLLVAWIIVFLCMVKGIASSGKVVYVTATFPYLVLVIFFFRGVTLEGFEEGLKHFFIPDFTRLGDPQVWLEAATQIFFSLGVAFGGLIAFSSYMPVRNNCYRDAILVSVINCGTSVFAGVVIFSILGFKATQSFKACNSHNDLLQSLNKTEGYLTCNIKTEIEKSGSGTGLAFIAFTEAINQLPAAPVWSVLFFLMLLTLGLDSMFGMLEGVVTSIVDMNLIKNLRKDVVAAVLCLVSLLLSFCFADSAGPYIFVLFDEYSGNIPLLIIALGELLGLTYMYGLKRFGDDIELMIGQRPNYYWLIMWKYVSPIVIIIIFIASLIKSMMNAATYDAWIPALADNVKLEWPAWCKFIASLLIITSMGWIPLVAIVKKFNIINWKPETPAEFPEEELKEEKGIKPYIPSDRERKWFYCCFCQSTPAADPYGYRIHQFDGHCKPDGTCTYTLTIPVKDSLVNPHVMDNSTAAAMIQHLANHDQQIDQILGLFGHNVSGSVNLIQEVNQLKQQEQTLQQLVNILTDEVHNLLAENGILKTQLTVVNQTVLSRLTDPCMIRPCEHGAKCTGLPDGNYTCDCPIGFTGQDCDKDINECHQTGICNHGTCNNIYGDYICNCDPGYTGPNCTQDVDECASMPCTNGATCENLVNKYACHCAPGFSGVHCEMNNDECESDPCLNGGFCLDDINDYFCVCAPGWNGKDCENDFDECQENPCVHGKCVNDNGTFHCECNSPLITGDLCEKAPNRDCADLKAFWNMNRDAVYTVREPNRMLTLAVCDMKTDNGGWTVFQRRVGSVVNFNRNWNDYKVGFGNLAASYWWGTERLYNVTANRGNLTLRIDMMDWDNNTAYAEYDNFQVGSENEQFKLTVGGYRGTAGDALNFYWKVFSHNGMKFSTKDRDNDNFRTNCAQVYHGGFWYNGCWAANLNGVYYHTPDYNSTIHDGLEYFTWKRTKYSLKMVEMKFRDASVVQSNLTQAFS</sequence>
<keyword evidence="2 15" id="KW-0813">Transport</keyword>
<feature type="compositionally biased region" description="Basic and acidic residues" evidence="17">
    <location>
        <begin position="224"/>
        <end position="254"/>
    </location>
</feature>
<feature type="compositionally biased region" description="Polar residues" evidence="17">
    <location>
        <begin position="865"/>
        <end position="874"/>
    </location>
</feature>
<evidence type="ECO:0000256" key="14">
    <source>
        <dbReference type="PROSITE-ProRule" id="PRU00076"/>
    </source>
</evidence>
<dbReference type="GO" id="GO:0001764">
    <property type="term" value="P:neuron migration"/>
    <property type="evidence" value="ECO:0007669"/>
    <property type="project" value="UniProtKB-ARBA"/>
</dbReference>
<keyword evidence="5 15" id="KW-0812">Transmembrane</keyword>
<evidence type="ECO:0000256" key="7">
    <source>
        <dbReference type="ARBA" id="ARBA00022737"/>
    </source>
</evidence>
<feature type="transmembrane region" description="Helical" evidence="18">
    <location>
        <begin position="469"/>
        <end position="494"/>
    </location>
</feature>
<reference evidence="22" key="1">
    <citation type="submission" date="2025-08" db="UniProtKB">
        <authorList>
            <consortium name="RefSeq"/>
        </authorList>
    </citation>
    <scope>IDENTIFICATION</scope>
    <source>
        <tissue evidence="22">Whole sample</tissue>
    </source>
</reference>
<feature type="binding site" evidence="12">
    <location>
        <position position="525"/>
    </location>
    <ligand>
        <name>Na(+)</name>
        <dbReference type="ChEBI" id="CHEBI:29101"/>
        <label>1</label>
    </ligand>
</feature>
<feature type="transmembrane region" description="Helical" evidence="18">
    <location>
        <begin position="610"/>
        <end position="633"/>
    </location>
</feature>
<evidence type="ECO:0000256" key="18">
    <source>
        <dbReference type="SAM" id="Phobius"/>
    </source>
</evidence>
<dbReference type="Pfam" id="PF00209">
    <property type="entry name" value="SNF"/>
    <property type="match status" value="2"/>
</dbReference>
<evidence type="ECO:0000256" key="1">
    <source>
        <dbReference type="ARBA" id="ARBA00004141"/>
    </source>
</evidence>
<evidence type="ECO:0000256" key="17">
    <source>
        <dbReference type="SAM" id="MobiDB-lite"/>
    </source>
</evidence>
<feature type="transmembrane region" description="Helical" evidence="18">
    <location>
        <begin position="685"/>
        <end position="708"/>
    </location>
</feature>
<dbReference type="GO" id="GO:0016358">
    <property type="term" value="P:dendrite development"/>
    <property type="evidence" value="ECO:0007669"/>
    <property type="project" value="UniProtKB-ARBA"/>
</dbReference>
<dbReference type="InterPro" id="IPR014716">
    <property type="entry name" value="Fibrinogen_a/b/g_C_1"/>
</dbReference>
<feature type="transmembrane region" description="Helical" evidence="18">
    <location>
        <begin position="1000"/>
        <end position="1021"/>
    </location>
</feature>
<dbReference type="GO" id="GO:0015293">
    <property type="term" value="F:symporter activity"/>
    <property type="evidence" value="ECO:0007669"/>
    <property type="project" value="UniProtKB-KW"/>
</dbReference>
<feature type="compositionally biased region" description="Polar residues" evidence="17">
    <location>
        <begin position="187"/>
        <end position="209"/>
    </location>
</feature>
<dbReference type="PROSITE" id="PS00010">
    <property type="entry name" value="ASX_HYDROXYL"/>
    <property type="match status" value="4"/>
</dbReference>
<dbReference type="Proteomes" id="UP000694844">
    <property type="component" value="Chromosome 5"/>
</dbReference>
<feature type="binding site" evidence="12">
    <location>
        <position position="625"/>
    </location>
    <ligand>
        <name>Na(+)</name>
        <dbReference type="ChEBI" id="CHEBI:29101"/>
        <label>1</label>
    </ligand>
</feature>
<feature type="transmembrane region" description="Helical" evidence="18">
    <location>
        <begin position="1422"/>
        <end position="1445"/>
    </location>
</feature>
<dbReference type="PROSITE" id="PS00610">
    <property type="entry name" value="NA_NEUROTRAN_SYMP_1"/>
    <property type="match status" value="2"/>
</dbReference>
<dbReference type="SMART" id="SM00179">
    <property type="entry name" value="EGF_CA"/>
    <property type="match status" value="5"/>
</dbReference>
<dbReference type="CDD" id="cd00054">
    <property type="entry name" value="EGF_CA"/>
    <property type="match status" value="5"/>
</dbReference>
<feature type="binding site" evidence="12">
    <location>
        <position position="626"/>
    </location>
    <ligand>
        <name>Na(+)</name>
        <dbReference type="ChEBI" id="CHEBI:29101"/>
        <label>1</label>
    </ligand>
</feature>
<dbReference type="OrthoDB" id="6581954at2759"/>